<organism evidence="6 7">
    <name type="scientific">Tritrichomonas musculus</name>
    <dbReference type="NCBI Taxonomy" id="1915356"/>
    <lineage>
        <taxon>Eukaryota</taxon>
        <taxon>Metamonada</taxon>
        <taxon>Parabasalia</taxon>
        <taxon>Tritrichomonadida</taxon>
        <taxon>Tritrichomonadidae</taxon>
        <taxon>Tritrichomonas</taxon>
    </lineage>
</organism>
<evidence type="ECO:0000256" key="3">
    <source>
        <dbReference type="RuleBase" id="RU361235"/>
    </source>
</evidence>
<dbReference type="Gene3D" id="3.40.50.1820">
    <property type="entry name" value="alpha/beta hydrolase"/>
    <property type="match status" value="2"/>
</dbReference>
<sequence length="537" mass="62204">MQQVRTNYGIVEGEILESGVSVFKGIPYAAPPVGNLRWKRPIPPHKWEGIRPAKEFSPIYPQSDDYPFYVKEFGRPSDYPTSEDCLYLNIWTNAKSTTDKFPVLFFIHGGGYDHGYGHRTPINGENFAQKDIVFVSFNYRIGVFGFLSHPLLECDEHEIYELKEDDELNDDLEPKYIITEPSENFECSENSEYSENSEDEDSNVNANSYYHSDDGSIEKSGNYGLYDQLAALHWVHENISHFGGDPSNIILIGQSAGAMSIEIMYESKLTRGLFSKVIMMSGGGYITKIPILKSLGCRSRKEVQRTSGRLLLHTLKCKTLSEARKIPYKVLYEAYEKCVYPFTLTPFVDGEIYTQSHAKWEKHLRTLHHQEKDILTNKHKHVPSSVDLSDLHYYRNIPMIIGCLQNEFGYQTKTYFYRCTINLCNFLCETVFNNPEFKNKGPFLYFGKYSMPGEDKRGAFHSSEMWFVFEQIKNCWRKMGEKEEQLSHLFSNYWSNFAHTGNPNGLELPDWHPFTSEKPKQLTIEDKKVTMKKKHKF</sequence>
<reference evidence="6 7" key="1">
    <citation type="submission" date="2024-04" db="EMBL/GenBank/DDBJ databases">
        <title>Tritrichomonas musculus Genome.</title>
        <authorList>
            <person name="Alves-Ferreira E."/>
            <person name="Grigg M."/>
            <person name="Lorenzi H."/>
            <person name="Galac M."/>
        </authorList>
    </citation>
    <scope>NUCLEOTIDE SEQUENCE [LARGE SCALE GENOMIC DNA]</scope>
    <source>
        <strain evidence="6 7">EAF2021</strain>
    </source>
</reference>
<dbReference type="EC" id="3.1.1.-" evidence="3"/>
<dbReference type="InterPro" id="IPR002018">
    <property type="entry name" value="CarbesteraseB"/>
</dbReference>
<feature type="compositionally biased region" description="Low complexity" evidence="4">
    <location>
        <begin position="185"/>
        <end position="194"/>
    </location>
</feature>
<proteinExistence type="inferred from homology"/>
<comment type="similarity">
    <text evidence="1 3">Belongs to the type-B carboxylesterase/lipase family.</text>
</comment>
<dbReference type="InterPro" id="IPR019826">
    <property type="entry name" value="Carboxylesterase_B_AS"/>
</dbReference>
<comment type="caution">
    <text evidence="6">The sequence shown here is derived from an EMBL/GenBank/DDBJ whole genome shotgun (WGS) entry which is preliminary data.</text>
</comment>
<dbReference type="InterPro" id="IPR029058">
    <property type="entry name" value="AB_hydrolase_fold"/>
</dbReference>
<feature type="domain" description="Carboxylesterase type B" evidence="5">
    <location>
        <begin position="444"/>
        <end position="534"/>
    </location>
</feature>
<dbReference type="Proteomes" id="UP001470230">
    <property type="component" value="Unassembled WGS sequence"/>
</dbReference>
<dbReference type="EMBL" id="JAPFFF010000043">
    <property type="protein sequence ID" value="KAK8840861.1"/>
    <property type="molecule type" value="Genomic_DNA"/>
</dbReference>
<keyword evidence="2 3" id="KW-0378">Hydrolase</keyword>
<evidence type="ECO:0000313" key="6">
    <source>
        <dbReference type="EMBL" id="KAK8840861.1"/>
    </source>
</evidence>
<name>A0ABR2H4V4_9EUKA</name>
<dbReference type="SUPFAM" id="SSF53474">
    <property type="entry name" value="alpha/beta-Hydrolases"/>
    <property type="match status" value="1"/>
</dbReference>
<dbReference type="Pfam" id="PF00135">
    <property type="entry name" value="COesterase"/>
    <property type="match status" value="3"/>
</dbReference>
<feature type="domain" description="Carboxylesterase type B" evidence="5">
    <location>
        <begin position="216"/>
        <end position="412"/>
    </location>
</feature>
<keyword evidence="7" id="KW-1185">Reference proteome</keyword>
<evidence type="ECO:0000259" key="5">
    <source>
        <dbReference type="Pfam" id="PF00135"/>
    </source>
</evidence>
<dbReference type="InterPro" id="IPR050309">
    <property type="entry name" value="Type-B_Carboxylest/Lipase"/>
</dbReference>
<evidence type="ECO:0000313" key="7">
    <source>
        <dbReference type="Proteomes" id="UP001470230"/>
    </source>
</evidence>
<feature type="domain" description="Carboxylesterase type B" evidence="5">
    <location>
        <begin position="2"/>
        <end position="149"/>
    </location>
</feature>
<dbReference type="PROSITE" id="PS00122">
    <property type="entry name" value="CARBOXYLESTERASE_B_1"/>
    <property type="match status" value="1"/>
</dbReference>
<evidence type="ECO:0000256" key="4">
    <source>
        <dbReference type="SAM" id="MobiDB-lite"/>
    </source>
</evidence>
<gene>
    <name evidence="6" type="ORF">M9Y10_027688</name>
</gene>
<protein>
    <recommendedName>
        <fullName evidence="3">Carboxylic ester hydrolase</fullName>
        <ecNumber evidence="3">3.1.1.-</ecNumber>
    </recommendedName>
</protein>
<dbReference type="PANTHER" id="PTHR11559">
    <property type="entry name" value="CARBOXYLESTERASE"/>
    <property type="match status" value="1"/>
</dbReference>
<evidence type="ECO:0000256" key="2">
    <source>
        <dbReference type="ARBA" id="ARBA00022801"/>
    </source>
</evidence>
<feature type="region of interest" description="Disordered" evidence="4">
    <location>
        <begin position="185"/>
        <end position="209"/>
    </location>
</feature>
<accession>A0ABR2H4V4</accession>
<evidence type="ECO:0000256" key="1">
    <source>
        <dbReference type="ARBA" id="ARBA00005964"/>
    </source>
</evidence>